<feature type="region of interest" description="Disordered" evidence="1">
    <location>
        <begin position="73"/>
        <end position="94"/>
    </location>
</feature>
<sequence length="94" mass="10369">MDLPMPIHMDFTSILSLRFTNLISPVPTTLPKPSFVRLSRYCPYSSHSSPIPTPKRPSQNPILCLSTAFPSPSPTYPTLKSRSFSIPTAPLPSL</sequence>
<reference evidence="2" key="1">
    <citation type="submission" date="2015-06" db="EMBL/GenBank/DDBJ databases">
        <authorList>
            <person name="Nguyen H."/>
        </authorList>
    </citation>
    <scope>NUCLEOTIDE SEQUENCE</scope>
    <source>
        <strain evidence="2">DAOM 180753</strain>
    </source>
</reference>
<evidence type="ECO:0000313" key="2">
    <source>
        <dbReference type="EMBL" id="KAJ9480871.1"/>
    </source>
</evidence>
<dbReference type="Proteomes" id="UP001227192">
    <property type="component" value="Unassembled WGS sequence"/>
</dbReference>
<reference evidence="2" key="2">
    <citation type="journal article" date="2016" name="Fungal Biol.">
        <title>Ochratoxin A production by Penicillium thymicola.</title>
        <authorList>
            <person name="Nguyen H.D.T."/>
            <person name="McMullin D.R."/>
            <person name="Ponomareva E."/>
            <person name="Riley R."/>
            <person name="Pomraning K.R."/>
            <person name="Baker S.E."/>
            <person name="Seifert K.A."/>
        </authorList>
    </citation>
    <scope>NUCLEOTIDE SEQUENCE</scope>
    <source>
        <strain evidence="2">DAOM 180753</strain>
    </source>
</reference>
<feature type="non-terminal residue" evidence="2">
    <location>
        <position position="94"/>
    </location>
</feature>
<feature type="compositionally biased region" description="Polar residues" evidence="1">
    <location>
        <begin position="76"/>
        <end position="86"/>
    </location>
</feature>
<proteinExistence type="predicted"/>
<gene>
    <name evidence="2" type="ORF">VN97_g12651</name>
</gene>
<accession>A0AAI9T517</accession>
<protein>
    <submittedName>
        <fullName evidence="2">Uncharacterized protein</fullName>
    </submittedName>
</protein>
<keyword evidence="3" id="KW-1185">Reference proteome</keyword>
<evidence type="ECO:0000256" key="1">
    <source>
        <dbReference type="SAM" id="MobiDB-lite"/>
    </source>
</evidence>
<evidence type="ECO:0000313" key="3">
    <source>
        <dbReference type="Proteomes" id="UP001227192"/>
    </source>
</evidence>
<dbReference type="AlphaFoldDB" id="A0AAI9T517"/>
<dbReference type="EMBL" id="LACB01001042">
    <property type="protein sequence ID" value="KAJ9480871.1"/>
    <property type="molecule type" value="Genomic_DNA"/>
</dbReference>
<comment type="caution">
    <text evidence="2">The sequence shown here is derived from an EMBL/GenBank/DDBJ whole genome shotgun (WGS) entry which is preliminary data.</text>
</comment>
<organism evidence="2 3">
    <name type="scientific">Penicillium thymicola</name>
    <dbReference type="NCBI Taxonomy" id="293382"/>
    <lineage>
        <taxon>Eukaryota</taxon>
        <taxon>Fungi</taxon>
        <taxon>Dikarya</taxon>
        <taxon>Ascomycota</taxon>
        <taxon>Pezizomycotina</taxon>
        <taxon>Eurotiomycetes</taxon>
        <taxon>Eurotiomycetidae</taxon>
        <taxon>Eurotiales</taxon>
        <taxon>Aspergillaceae</taxon>
        <taxon>Penicillium</taxon>
    </lineage>
</organism>
<name>A0AAI9T517_PENTH</name>